<reference evidence="2" key="1">
    <citation type="submission" date="2022-08" db="EMBL/GenBank/DDBJ databases">
        <title>Complete Genome Sequences of 2 Bosea sp. soil isolates.</title>
        <authorList>
            <person name="Alvarez Arevalo M."/>
            <person name="Sterndorff E.B."/>
            <person name="Faurdal D."/>
            <person name="Joergensen T.S."/>
            <person name="Weber T."/>
        </authorList>
    </citation>
    <scope>NUCLEOTIDE SEQUENCE</scope>
    <source>
        <strain evidence="2">NBC_00436</strain>
    </source>
</reference>
<dbReference type="CDD" id="cd00093">
    <property type="entry name" value="HTH_XRE"/>
    <property type="match status" value="1"/>
</dbReference>
<dbReference type="PROSITE" id="PS50943">
    <property type="entry name" value="HTH_CROC1"/>
    <property type="match status" value="1"/>
</dbReference>
<evidence type="ECO:0000259" key="1">
    <source>
        <dbReference type="PROSITE" id="PS50943"/>
    </source>
</evidence>
<dbReference type="InterPro" id="IPR001387">
    <property type="entry name" value="Cro/C1-type_HTH"/>
</dbReference>
<dbReference type="SUPFAM" id="SSF47413">
    <property type="entry name" value="lambda repressor-like DNA-binding domains"/>
    <property type="match status" value="1"/>
</dbReference>
<gene>
    <name evidence="2" type="ORF">NWE54_23855</name>
</gene>
<dbReference type="SMART" id="SM00530">
    <property type="entry name" value="HTH_XRE"/>
    <property type="match status" value="1"/>
</dbReference>
<dbReference type="AlphaFoldDB" id="A0A9E8CLD4"/>
<feature type="domain" description="HTH cro/C1-type" evidence="1">
    <location>
        <begin position="16"/>
        <end position="70"/>
    </location>
</feature>
<sequence length="132" mass="14518">MRTETEAINRHIGDRLRVLRKKRGLSQGDLGAILNVSFQQMGNYEKGKDRLSAGALFLLARFLGTSPAAFFEGLNSPGMGMAEDGAEYEAKFERTPQSEKLDAAFGRIRSQRDRALAVAIVETIARRDDGTA</sequence>
<accession>A0A9E8CLD4</accession>
<dbReference type="GO" id="GO:0003677">
    <property type="term" value="F:DNA binding"/>
    <property type="evidence" value="ECO:0007669"/>
    <property type="project" value="InterPro"/>
</dbReference>
<dbReference type="EMBL" id="CP102774">
    <property type="protein sequence ID" value="UZF86755.1"/>
    <property type="molecule type" value="Genomic_DNA"/>
</dbReference>
<dbReference type="Pfam" id="PF01381">
    <property type="entry name" value="HTH_3"/>
    <property type="match status" value="1"/>
</dbReference>
<dbReference type="Gene3D" id="1.10.260.40">
    <property type="entry name" value="lambda repressor-like DNA-binding domains"/>
    <property type="match status" value="1"/>
</dbReference>
<evidence type="ECO:0000313" key="2">
    <source>
        <dbReference type="EMBL" id="UZF86755.1"/>
    </source>
</evidence>
<proteinExistence type="predicted"/>
<protein>
    <submittedName>
        <fullName evidence="2">Helix-turn-helix domain-containing protein</fullName>
    </submittedName>
</protein>
<organism evidence="2">
    <name type="scientific">Bosea sp. NBC_00436</name>
    <dbReference type="NCBI Taxonomy" id="2969620"/>
    <lineage>
        <taxon>Bacteria</taxon>
        <taxon>Pseudomonadati</taxon>
        <taxon>Pseudomonadota</taxon>
        <taxon>Alphaproteobacteria</taxon>
        <taxon>Hyphomicrobiales</taxon>
        <taxon>Boseaceae</taxon>
        <taxon>Bosea</taxon>
    </lineage>
</organism>
<name>A0A9E8CLD4_9HYPH</name>
<dbReference type="InterPro" id="IPR010982">
    <property type="entry name" value="Lambda_DNA-bd_dom_sf"/>
</dbReference>